<dbReference type="GO" id="GO:0006434">
    <property type="term" value="P:seryl-tRNA aminoacylation"/>
    <property type="evidence" value="ECO:0007669"/>
    <property type="project" value="InterPro"/>
</dbReference>
<dbReference type="EMBL" id="HBUF01247854">
    <property type="protein sequence ID" value="CAG6678992.1"/>
    <property type="molecule type" value="Transcribed_RNA"/>
</dbReference>
<proteinExistence type="predicted"/>
<reference evidence="1" key="1">
    <citation type="submission" date="2021-05" db="EMBL/GenBank/DDBJ databases">
        <authorList>
            <person name="Alioto T."/>
            <person name="Alioto T."/>
            <person name="Gomez Garrido J."/>
        </authorList>
    </citation>
    <scope>NUCLEOTIDE SEQUENCE</scope>
</reference>
<sequence>MLSLRSWKLPIPNLQRIDANCVFKPARTFCNGQEVSFVKDTLQISGNFDSEKCVPYSNKFIPSTLSYNVQEKICFEYSQTNKSLFKYSLLNKPVLSSLRRQLHTQSLVPHHLLSSQSQSSIRNYCSALFITNDKLAQLNSHVTPTFDIGHVLNNKENVIDNLTRRKLNTREFDFSQMQSKYTEFVRIEKIITEFEHKLIELEQFMLENKGKLGEEQVQAKYAERRELKAETRKFNDFLLDFQKTVVVKVLQLPNELDPMTPEEYETISEFTPEGNVKQASMETLDKYVRYTNRLDVHYLGDAAKFEYLLSIVLKNYFCTNHNFIPFTNTDLAKGVIVEGCGTPYLCPYNNIVLVNNELQPQDIGHDERRFHLVGGGAMEMFCAFHTNHSVSVKDLPVQYVASGKRYGFQNLICNMKKDTNTNEDVQNISHLYNSLQKESINLFIATDGREKLRLLFNNMQTILEPVIRVLNIPYRVCRTPASHLHPSEALRIEFQVYSSQLKSWVTCMDVCMNNDYISKRLTMCHHSSVTSYDRHYLNIINANVYLNVLLINLIEHGGKLDVNVLSNSLKKINNRPEW</sequence>
<evidence type="ECO:0000313" key="1">
    <source>
        <dbReference type="EMBL" id="CAG6678992.1"/>
    </source>
</evidence>
<protein>
    <submittedName>
        <fullName evidence="1">Serine--tRNA ligase, mitochondrial</fullName>
    </submittedName>
</protein>
<dbReference type="PANTHER" id="PTHR11778">
    <property type="entry name" value="SERYL-TRNA SYNTHETASE"/>
    <property type="match status" value="1"/>
</dbReference>
<accession>A0A8D8X0A1</accession>
<dbReference type="AlphaFoldDB" id="A0A8D8X0A1"/>
<dbReference type="GO" id="GO:0004828">
    <property type="term" value="F:serine-tRNA ligase activity"/>
    <property type="evidence" value="ECO:0007669"/>
    <property type="project" value="InterPro"/>
</dbReference>
<organism evidence="1">
    <name type="scientific">Cacopsylla melanoneura</name>
    <dbReference type="NCBI Taxonomy" id="428564"/>
    <lineage>
        <taxon>Eukaryota</taxon>
        <taxon>Metazoa</taxon>
        <taxon>Ecdysozoa</taxon>
        <taxon>Arthropoda</taxon>
        <taxon>Hexapoda</taxon>
        <taxon>Insecta</taxon>
        <taxon>Pterygota</taxon>
        <taxon>Neoptera</taxon>
        <taxon>Paraneoptera</taxon>
        <taxon>Hemiptera</taxon>
        <taxon>Sternorrhyncha</taxon>
        <taxon>Psylloidea</taxon>
        <taxon>Psyllidae</taxon>
        <taxon>Psyllinae</taxon>
        <taxon>Cacopsylla</taxon>
    </lineage>
</organism>
<dbReference type="GO" id="GO:0005524">
    <property type="term" value="F:ATP binding"/>
    <property type="evidence" value="ECO:0007669"/>
    <property type="project" value="InterPro"/>
</dbReference>
<dbReference type="InterPro" id="IPR045864">
    <property type="entry name" value="aa-tRNA-synth_II/BPL/LPL"/>
</dbReference>
<dbReference type="InterPro" id="IPR002317">
    <property type="entry name" value="Ser-tRNA-ligase_type_1"/>
</dbReference>
<keyword evidence="1" id="KW-0436">Ligase</keyword>
<dbReference type="Gene3D" id="3.30.930.10">
    <property type="entry name" value="Bira Bifunctional Protein, Domain 2"/>
    <property type="match status" value="1"/>
</dbReference>
<name>A0A8D8X0A1_9HEMI</name>